<proteinExistence type="predicted"/>
<evidence type="ECO:0000313" key="4">
    <source>
        <dbReference type="Proteomes" id="UP001153555"/>
    </source>
</evidence>
<dbReference type="PANTHER" id="PTHR47718">
    <property type="entry name" value="OS01G0519700 PROTEIN"/>
    <property type="match status" value="1"/>
</dbReference>
<dbReference type="Pfam" id="PF03101">
    <property type="entry name" value="FAR1"/>
    <property type="match status" value="1"/>
</dbReference>
<dbReference type="InterPro" id="IPR018289">
    <property type="entry name" value="MULE_transposase_dom"/>
</dbReference>
<feature type="domain" description="MULE transposase" evidence="2">
    <location>
        <begin position="253"/>
        <end position="282"/>
    </location>
</feature>
<keyword evidence="4" id="KW-1185">Reference proteome</keyword>
<feature type="domain" description="FAR1" evidence="1">
    <location>
        <begin position="47"/>
        <end position="131"/>
    </location>
</feature>
<protein>
    <submittedName>
        <fullName evidence="3">Protein FAR1-RELATED SEQUENCE 5</fullName>
    </submittedName>
</protein>
<dbReference type="AlphaFoldDB" id="A0A9N7NA85"/>
<dbReference type="OrthoDB" id="5301000at2759"/>
<dbReference type="Proteomes" id="UP001153555">
    <property type="component" value="Unassembled WGS sequence"/>
</dbReference>
<accession>A0A9N7NA85</accession>
<reference evidence="3" key="1">
    <citation type="submission" date="2019-12" db="EMBL/GenBank/DDBJ databases">
        <authorList>
            <person name="Scholes J."/>
        </authorList>
    </citation>
    <scope>NUCLEOTIDE SEQUENCE</scope>
</reference>
<dbReference type="Pfam" id="PF10551">
    <property type="entry name" value="MULE"/>
    <property type="match status" value="1"/>
</dbReference>
<evidence type="ECO:0000259" key="1">
    <source>
        <dbReference type="Pfam" id="PF03101"/>
    </source>
</evidence>
<name>A0A9N7NA85_STRHE</name>
<evidence type="ECO:0000313" key="3">
    <source>
        <dbReference type="EMBL" id="CAA0830217.1"/>
    </source>
</evidence>
<dbReference type="InterPro" id="IPR004330">
    <property type="entry name" value="FAR1_DNA_bnd_dom"/>
</dbReference>
<comment type="caution">
    <text evidence="3">The sequence shown here is derived from an EMBL/GenBank/DDBJ whole genome shotgun (WGS) entry which is preliminary data.</text>
</comment>
<sequence>MEDENFVRTGGESMENEIANDLDDTIDDSLIVPKVGMQFSDEKQIYDFYVRYAYAAGFPVRRRSSSKDDDGILRYVTFTCSHEGRKHSSTGTCMKPQPISNTGCKARISTSLDIHGYWKINNVQLEHNHKTSPTKSRLYRCHRKLSSNIKRKLEVNDVAGIPLHKSFNSVVVEAGGYENITFMEKDCRNYVEQARCLRLGEGDATAIQSYFSDVQARCSDFYFSIDLDEDSRLKNVFWADNRSRKAYKEFGDVVTFDTTYLTNKYDMPFAPFVGVNHHGQHVDDSEK</sequence>
<evidence type="ECO:0000259" key="2">
    <source>
        <dbReference type="Pfam" id="PF10551"/>
    </source>
</evidence>
<dbReference type="PANTHER" id="PTHR47718:SF13">
    <property type="entry name" value="OS09G0290500 PROTEIN"/>
    <property type="match status" value="1"/>
</dbReference>
<dbReference type="EMBL" id="CACSLK010027813">
    <property type="protein sequence ID" value="CAA0830217.1"/>
    <property type="molecule type" value="Genomic_DNA"/>
</dbReference>
<organism evidence="3 4">
    <name type="scientific">Striga hermonthica</name>
    <name type="common">Purple witchweed</name>
    <name type="synonym">Buchnera hermonthica</name>
    <dbReference type="NCBI Taxonomy" id="68872"/>
    <lineage>
        <taxon>Eukaryota</taxon>
        <taxon>Viridiplantae</taxon>
        <taxon>Streptophyta</taxon>
        <taxon>Embryophyta</taxon>
        <taxon>Tracheophyta</taxon>
        <taxon>Spermatophyta</taxon>
        <taxon>Magnoliopsida</taxon>
        <taxon>eudicotyledons</taxon>
        <taxon>Gunneridae</taxon>
        <taxon>Pentapetalae</taxon>
        <taxon>asterids</taxon>
        <taxon>lamiids</taxon>
        <taxon>Lamiales</taxon>
        <taxon>Orobanchaceae</taxon>
        <taxon>Buchnereae</taxon>
        <taxon>Striga</taxon>
    </lineage>
</organism>
<gene>
    <name evidence="3" type="ORF">SHERM_25676</name>
</gene>